<dbReference type="PANTHER" id="PTHR34835:SF82">
    <property type="entry name" value="OS01G0826651 PROTEIN"/>
    <property type="match status" value="1"/>
</dbReference>
<protein>
    <submittedName>
        <fullName evidence="1">Uncharacterized protein</fullName>
    </submittedName>
</protein>
<comment type="caution">
    <text evidence="1">The sequence shown here is derived from an EMBL/GenBank/DDBJ whole genome shotgun (WGS) entry which is preliminary data.</text>
</comment>
<dbReference type="EMBL" id="SDMP01000005">
    <property type="protein sequence ID" value="RYR59240.1"/>
    <property type="molecule type" value="Genomic_DNA"/>
</dbReference>
<proteinExistence type="predicted"/>
<dbReference type="AlphaFoldDB" id="A0A445D895"/>
<name>A0A445D895_ARAHY</name>
<dbReference type="STRING" id="3818.A0A445D895"/>
<dbReference type="Proteomes" id="UP000289738">
    <property type="component" value="Chromosome A05"/>
</dbReference>
<dbReference type="PANTHER" id="PTHR34835">
    <property type="entry name" value="OS07G0283600 PROTEIN-RELATED"/>
    <property type="match status" value="1"/>
</dbReference>
<organism evidence="1 2">
    <name type="scientific">Arachis hypogaea</name>
    <name type="common">Peanut</name>
    <dbReference type="NCBI Taxonomy" id="3818"/>
    <lineage>
        <taxon>Eukaryota</taxon>
        <taxon>Viridiplantae</taxon>
        <taxon>Streptophyta</taxon>
        <taxon>Embryophyta</taxon>
        <taxon>Tracheophyta</taxon>
        <taxon>Spermatophyta</taxon>
        <taxon>Magnoliopsida</taxon>
        <taxon>eudicotyledons</taxon>
        <taxon>Gunneridae</taxon>
        <taxon>Pentapetalae</taxon>
        <taxon>rosids</taxon>
        <taxon>fabids</taxon>
        <taxon>Fabales</taxon>
        <taxon>Fabaceae</taxon>
        <taxon>Papilionoideae</taxon>
        <taxon>50 kb inversion clade</taxon>
        <taxon>dalbergioids sensu lato</taxon>
        <taxon>Dalbergieae</taxon>
        <taxon>Pterocarpus clade</taxon>
        <taxon>Arachis</taxon>
    </lineage>
</organism>
<keyword evidence="2" id="KW-1185">Reference proteome</keyword>
<evidence type="ECO:0000313" key="1">
    <source>
        <dbReference type="EMBL" id="RYR59240.1"/>
    </source>
</evidence>
<accession>A0A445D895</accession>
<sequence length="145" mass="16854">MMSIGVGNEQDHLMFKRIFILYIQMAFLLPTTMNKISPVHLAPIFKMDRIIKGNWGAHVLNFIIKGITNYILKKKKSIDGCLFALMIVYFQLSKNKEKKGEQRAAQPWIANWNKEQLVERMRAEMDGHMVSERNTLGVFYLRGCC</sequence>
<evidence type="ECO:0000313" key="2">
    <source>
        <dbReference type="Proteomes" id="UP000289738"/>
    </source>
</evidence>
<gene>
    <name evidence="1" type="ORF">Ahy_A05g025085</name>
</gene>
<reference evidence="1 2" key="1">
    <citation type="submission" date="2019-01" db="EMBL/GenBank/DDBJ databases">
        <title>Sequencing of cultivated peanut Arachis hypogaea provides insights into genome evolution and oil improvement.</title>
        <authorList>
            <person name="Chen X."/>
        </authorList>
    </citation>
    <scope>NUCLEOTIDE SEQUENCE [LARGE SCALE GENOMIC DNA]</scope>
    <source>
        <strain evidence="2">cv. Fuhuasheng</strain>
        <tissue evidence="1">Leaves</tissue>
    </source>
</reference>